<evidence type="ECO:0000313" key="3">
    <source>
        <dbReference type="Proteomes" id="UP000004407"/>
    </source>
</evidence>
<comment type="caution">
    <text evidence="2">The sequence shown here is derived from an EMBL/GenBank/DDBJ whole genome shotgun (WGS) entry which is preliminary data.</text>
</comment>
<feature type="transmembrane region" description="Helical" evidence="1">
    <location>
        <begin position="16"/>
        <end position="37"/>
    </location>
</feature>
<keyword evidence="1" id="KW-1133">Transmembrane helix</keyword>
<accession>G6AWM0</accession>
<keyword evidence="1" id="KW-0812">Transmembrane</keyword>
<gene>
    <name evidence="2" type="ORF">HMPREF0673_01018</name>
</gene>
<dbReference type="HOGENOM" id="CLU_3255994_0_0_10"/>
<protein>
    <submittedName>
        <fullName evidence="2">Uncharacterized protein</fullName>
    </submittedName>
</protein>
<sequence>MRYHFRDFVYYEIDSLRLAASCANLFFVSVPMVLRLLNTFSR</sequence>
<keyword evidence="1" id="KW-0472">Membrane</keyword>
<reference evidence="2 3" key="1">
    <citation type="submission" date="2011-08" db="EMBL/GenBank/DDBJ databases">
        <authorList>
            <person name="Weinstock G."/>
            <person name="Sodergren E."/>
            <person name="Clifton S."/>
            <person name="Fulton L."/>
            <person name="Fulton B."/>
            <person name="Courtney L."/>
            <person name="Fronick C."/>
            <person name="Harrison M."/>
            <person name="Strong C."/>
            <person name="Farmer C."/>
            <person name="Delahaunty K."/>
            <person name="Markovic C."/>
            <person name="Hall O."/>
            <person name="Minx P."/>
            <person name="Tomlinson C."/>
            <person name="Mitreva M."/>
            <person name="Hou S."/>
            <person name="Chen J."/>
            <person name="Wollam A."/>
            <person name="Pepin K.H."/>
            <person name="Johnson M."/>
            <person name="Bhonagiri V."/>
            <person name="Zhang X."/>
            <person name="Suruliraj S."/>
            <person name="Warren W."/>
            <person name="Chinwalla A."/>
            <person name="Mardis E.R."/>
            <person name="Wilson R.K."/>
        </authorList>
    </citation>
    <scope>NUCLEOTIDE SEQUENCE [LARGE SCALE GENOMIC DNA]</scope>
    <source>
        <strain evidence="2 3">DSM 18206</strain>
    </source>
</reference>
<organism evidence="2 3">
    <name type="scientific">Leyella stercorea DSM 18206</name>
    <dbReference type="NCBI Taxonomy" id="1002367"/>
    <lineage>
        <taxon>Bacteria</taxon>
        <taxon>Pseudomonadati</taxon>
        <taxon>Bacteroidota</taxon>
        <taxon>Bacteroidia</taxon>
        <taxon>Bacteroidales</taxon>
        <taxon>Prevotellaceae</taxon>
        <taxon>Leyella</taxon>
    </lineage>
</organism>
<evidence type="ECO:0000256" key="1">
    <source>
        <dbReference type="SAM" id="Phobius"/>
    </source>
</evidence>
<evidence type="ECO:0000313" key="2">
    <source>
        <dbReference type="EMBL" id="EHJ41197.1"/>
    </source>
</evidence>
<dbReference type="Proteomes" id="UP000004407">
    <property type="component" value="Unassembled WGS sequence"/>
</dbReference>
<dbReference type="EMBL" id="AFZZ01000092">
    <property type="protein sequence ID" value="EHJ41197.1"/>
    <property type="molecule type" value="Genomic_DNA"/>
</dbReference>
<dbReference type="AlphaFoldDB" id="G6AWM0"/>
<proteinExistence type="predicted"/>
<name>G6AWM0_9BACT</name>